<accession>A0ABU2XRW1</accession>
<sequence length="276" mass="28900">MSHPDSDRVAAARTLLFVPGDRPDRFAKAASSGADLVVIDLEDAVAPGDKEAARDNAAAWLALGHRAVVRVNPPGTPWFEADLARAADHGCTLMVPKAEEPAVLTEIATRTAGRCPLIPLVETALGIERAPEVCAVPGVVRAAFGNVDLAAQLGVAPDDHTALTYARSRLVLASAAAGTHPPVDGVTTAVRDPDALRTDTAHARSLGFTGKLCIHPAQVRPVSDEFAPTPGELRWARRVLDAGDSVTAIDGQMVDRPVLERARAVLARAGEPRTAP</sequence>
<comment type="caution">
    <text evidence="5">The sequence shown here is derived from an EMBL/GenBank/DDBJ whole genome shotgun (WGS) entry which is preliminary data.</text>
</comment>
<dbReference type="Pfam" id="PF03328">
    <property type="entry name" value="HpcH_HpaI"/>
    <property type="match status" value="1"/>
</dbReference>
<evidence type="ECO:0000256" key="1">
    <source>
        <dbReference type="ARBA" id="ARBA00001946"/>
    </source>
</evidence>
<dbReference type="SUPFAM" id="SSF51621">
    <property type="entry name" value="Phosphoenolpyruvate/pyruvate domain"/>
    <property type="match status" value="1"/>
</dbReference>
<dbReference type="PANTHER" id="PTHR32308">
    <property type="entry name" value="LYASE BETA SUBUNIT, PUTATIVE (AFU_ORTHOLOGUE AFUA_4G13030)-RELATED"/>
    <property type="match status" value="1"/>
</dbReference>
<dbReference type="RefSeq" id="WP_311729228.1">
    <property type="nucleotide sequence ID" value="NZ_JAVRFD010000028.1"/>
</dbReference>
<reference evidence="5" key="1">
    <citation type="submission" date="2024-05" db="EMBL/GenBank/DDBJ databases">
        <title>30 novel species of actinomycetes from the DSMZ collection.</title>
        <authorList>
            <person name="Nouioui I."/>
        </authorList>
    </citation>
    <scope>NUCLEOTIDE SEQUENCE</scope>
    <source>
        <strain evidence="5">DSM 41529</strain>
    </source>
</reference>
<keyword evidence="3" id="KW-0460">Magnesium</keyword>
<dbReference type="InterPro" id="IPR005000">
    <property type="entry name" value="Aldolase/citrate-lyase_domain"/>
</dbReference>
<dbReference type="PANTHER" id="PTHR32308:SF10">
    <property type="entry name" value="CITRATE LYASE SUBUNIT BETA"/>
    <property type="match status" value="1"/>
</dbReference>
<keyword evidence="5" id="KW-0456">Lyase</keyword>
<gene>
    <name evidence="5" type="ORF">RND15_39145</name>
</gene>
<organism evidence="5 6">
    <name type="scientific">Streptomyces lonegramiae</name>
    <dbReference type="NCBI Taxonomy" id="3075524"/>
    <lineage>
        <taxon>Bacteria</taxon>
        <taxon>Bacillati</taxon>
        <taxon>Actinomycetota</taxon>
        <taxon>Actinomycetes</taxon>
        <taxon>Kitasatosporales</taxon>
        <taxon>Streptomycetaceae</taxon>
        <taxon>Streptomyces</taxon>
    </lineage>
</organism>
<dbReference type="InterPro" id="IPR015813">
    <property type="entry name" value="Pyrv/PenolPyrv_kinase-like_dom"/>
</dbReference>
<dbReference type="InterPro" id="IPR040442">
    <property type="entry name" value="Pyrv_kinase-like_dom_sf"/>
</dbReference>
<feature type="domain" description="HpcH/HpaI aldolase/citrate lyase" evidence="4">
    <location>
        <begin position="13"/>
        <end position="216"/>
    </location>
</feature>
<comment type="cofactor">
    <cofactor evidence="1">
        <name>Mg(2+)</name>
        <dbReference type="ChEBI" id="CHEBI:18420"/>
    </cofactor>
</comment>
<evidence type="ECO:0000313" key="5">
    <source>
        <dbReference type="EMBL" id="MDT0548659.1"/>
    </source>
</evidence>
<dbReference type="Proteomes" id="UP001180754">
    <property type="component" value="Unassembled WGS sequence"/>
</dbReference>
<protein>
    <submittedName>
        <fullName evidence="5">CoA ester lyase</fullName>
    </submittedName>
</protein>
<evidence type="ECO:0000256" key="2">
    <source>
        <dbReference type="ARBA" id="ARBA00022723"/>
    </source>
</evidence>
<evidence type="ECO:0000313" key="6">
    <source>
        <dbReference type="Proteomes" id="UP001180754"/>
    </source>
</evidence>
<keyword evidence="2" id="KW-0479">Metal-binding</keyword>
<dbReference type="Gene3D" id="3.20.20.60">
    <property type="entry name" value="Phosphoenolpyruvate-binding domains"/>
    <property type="match status" value="1"/>
</dbReference>
<proteinExistence type="predicted"/>
<keyword evidence="6" id="KW-1185">Reference proteome</keyword>
<dbReference type="InterPro" id="IPR011206">
    <property type="entry name" value="Citrate_lyase_beta/mcl1/mcl2"/>
</dbReference>
<dbReference type="GO" id="GO:0016829">
    <property type="term" value="F:lyase activity"/>
    <property type="evidence" value="ECO:0007669"/>
    <property type="project" value="UniProtKB-KW"/>
</dbReference>
<dbReference type="PIRSF" id="PIRSF015582">
    <property type="entry name" value="Cit_lyase_B"/>
    <property type="match status" value="1"/>
</dbReference>
<evidence type="ECO:0000259" key="4">
    <source>
        <dbReference type="Pfam" id="PF03328"/>
    </source>
</evidence>
<name>A0ABU2XRW1_9ACTN</name>
<evidence type="ECO:0000256" key="3">
    <source>
        <dbReference type="ARBA" id="ARBA00022842"/>
    </source>
</evidence>
<dbReference type="EMBL" id="JAVRFD010000028">
    <property type="protein sequence ID" value="MDT0548659.1"/>
    <property type="molecule type" value="Genomic_DNA"/>
</dbReference>